<comment type="cofactor">
    <cofactor evidence="1 11 12">
        <name>FAD</name>
        <dbReference type="ChEBI" id="CHEBI:57692"/>
    </cofactor>
</comment>
<dbReference type="InterPro" id="IPR039261">
    <property type="entry name" value="FNR_nucleotide-bd"/>
</dbReference>
<evidence type="ECO:0000256" key="12">
    <source>
        <dbReference type="RuleBase" id="RU361226"/>
    </source>
</evidence>
<dbReference type="InterPro" id="IPR001433">
    <property type="entry name" value="OxRdtase_FAD/NAD-bd"/>
</dbReference>
<proteinExistence type="inferred from homology"/>
<comment type="catalytic activity">
    <reaction evidence="12">
        <text>2 Fe(III)-[cytochrome b5] + NADH = 2 Fe(II)-[cytochrome b5] + NAD(+) + H(+)</text>
        <dbReference type="Rhea" id="RHEA:46680"/>
        <dbReference type="Rhea" id="RHEA-COMP:10438"/>
        <dbReference type="Rhea" id="RHEA-COMP:10439"/>
        <dbReference type="ChEBI" id="CHEBI:15378"/>
        <dbReference type="ChEBI" id="CHEBI:29033"/>
        <dbReference type="ChEBI" id="CHEBI:29034"/>
        <dbReference type="ChEBI" id="CHEBI:57540"/>
        <dbReference type="ChEBI" id="CHEBI:57945"/>
        <dbReference type="EC" id="1.6.2.2"/>
    </reaction>
</comment>
<dbReference type="PRINTS" id="PR00371">
    <property type="entry name" value="FPNCR"/>
</dbReference>
<feature type="binding site" evidence="11">
    <location>
        <position position="77"/>
    </location>
    <ligand>
        <name>FAD</name>
        <dbReference type="ChEBI" id="CHEBI:57692"/>
    </ligand>
</feature>
<evidence type="ECO:0000256" key="2">
    <source>
        <dbReference type="ARBA" id="ARBA00004294"/>
    </source>
</evidence>
<dbReference type="Gene3D" id="2.40.30.10">
    <property type="entry name" value="Translation factors"/>
    <property type="match status" value="1"/>
</dbReference>
<sequence>MEKTDVSADTRRFRFALPSKRTKLGLPVGNHMQVFAEVDGETVLRSYTPVSGVDERGYFDMVIKIYGKCDKFPAGGKMSQHLDSLSVGDKIDVRGPMGKFEYLGKGRFTVDGVSRSADKIGLIAGGTGITPAYQVIKAILGDANDSTKVSLLFANQTPEDVLLRSDLDKLAKDFPDRFQLHYTVDRASGDWKGSTGFVDEAMIKAHMPAPGDGTFIAACGPPVMLEKAVFPALDSVGYKADDYMSF</sequence>
<dbReference type="Pfam" id="PF00175">
    <property type="entry name" value="NAD_binding_1"/>
    <property type="match status" value="1"/>
</dbReference>
<dbReference type="InterPro" id="IPR017927">
    <property type="entry name" value="FAD-bd_FR_type"/>
</dbReference>
<feature type="domain" description="FAD-binding FR-type" evidence="13">
    <location>
        <begin position="1"/>
        <end position="103"/>
    </location>
</feature>
<dbReference type="CDD" id="cd06183">
    <property type="entry name" value="cyt_b5_reduct_like"/>
    <property type="match status" value="1"/>
</dbReference>
<evidence type="ECO:0000256" key="8">
    <source>
        <dbReference type="ARBA" id="ARBA00023002"/>
    </source>
</evidence>
<feature type="binding site" evidence="11">
    <location>
        <position position="79"/>
    </location>
    <ligand>
        <name>FAD</name>
        <dbReference type="ChEBI" id="CHEBI:57692"/>
    </ligand>
</feature>
<name>A0A7S1DR16_HEMAN</name>
<dbReference type="PROSITE" id="PS51384">
    <property type="entry name" value="FAD_FR"/>
    <property type="match status" value="1"/>
</dbReference>
<feature type="binding site" evidence="11">
    <location>
        <position position="130"/>
    </location>
    <ligand>
        <name>FAD</name>
        <dbReference type="ChEBI" id="CHEBI:57692"/>
    </ligand>
</feature>
<keyword evidence="10" id="KW-0472">Membrane</keyword>
<keyword evidence="8 12" id="KW-0560">Oxidoreductase</keyword>
<dbReference type="InterPro" id="IPR008333">
    <property type="entry name" value="Cbr1-like_FAD-bd_dom"/>
</dbReference>
<dbReference type="AlphaFoldDB" id="A0A7S1DR16"/>
<protein>
    <recommendedName>
        <fullName evidence="12">NADH-cytochrome b5 reductase</fullName>
        <ecNumber evidence="12">1.6.2.2</ecNumber>
    </recommendedName>
</protein>
<evidence type="ECO:0000256" key="10">
    <source>
        <dbReference type="ARBA" id="ARBA00023136"/>
    </source>
</evidence>
<keyword evidence="9 12" id="KW-0520">NAD</keyword>
<keyword evidence="5" id="KW-1000">Mitochondrion outer membrane</keyword>
<evidence type="ECO:0000313" key="14">
    <source>
        <dbReference type="EMBL" id="CAD8953933.1"/>
    </source>
</evidence>
<evidence type="ECO:0000256" key="3">
    <source>
        <dbReference type="ARBA" id="ARBA00022630"/>
    </source>
</evidence>
<evidence type="ECO:0000256" key="7">
    <source>
        <dbReference type="ARBA" id="ARBA00022989"/>
    </source>
</evidence>
<dbReference type="FunFam" id="3.40.50.80:FF:000019">
    <property type="entry name" value="NADH-cytochrome b5 reductase"/>
    <property type="match status" value="1"/>
</dbReference>
<keyword evidence="6 11" id="KW-0274">FAD</keyword>
<keyword evidence="5" id="KW-0496">Mitochondrion</keyword>
<keyword evidence="4" id="KW-0812">Transmembrane</keyword>
<comment type="similarity">
    <text evidence="12">Belongs to the flavoprotein pyridine nucleotide cytochrome reductase family.</text>
</comment>
<dbReference type="SUPFAM" id="SSF52343">
    <property type="entry name" value="Ferredoxin reductase-like, C-terminal NADP-linked domain"/>
    <property type="match status" value="1"/>
</dbReference>
<dbReference type="Gene3D" id="3.40.50.80">
    <property type="entry name" value="Nucleotide-binding domain of ferredoxin-NADP reductase (FNR) module"/>
    <property type="match status" value="1"/>
</dbReference>
<dbReference type="InterPro" id="IPR001709">
    <property type="entry name" value="Flavoprot_Pyr_Nucl_cyt_Rdtase"/>
</dbReference>
<evidence type="ECO:0000256" key="11">
    <source>
        <dbReference type="PIRSR" id="PIRSR601834-1"/>
    </source>
</evidence>
<evidence type="ECO:0000256" key="1">
    <source>
        <dbReference type="ARBA" id="ARBA00001974"/>
    </source>
</evidence>
<dbReference type="GO" id="GO:0071949">
    <property type="term" value="F:FAD binding"/>
    <property type="evidence" value="ECO:0007669"/>
    <property type="project" value="TreeGrafter"/>
</dbReference>
<evidence type="ECO:0000259" key="13">
    <source>
        <dbReference type="PROSITE" id="PS51384"/>
    </source>
</evidence>
<keyword evidence="3 11" id="KW-0285">Flavoprotein</keyword>
<dbReference type="EMBL" id="HBFX01014081">
    <property type="protein sequence ID" value="CAD8953933.1"/>
    <property type="molecule type" value="Transcribed_RNA"/>
</dbReference>
<dbReference type="EC" id="1.6.2.2" evidence="12"/>
<accession>A0A7S1DR16</accession>
<dbReference type="FunFam" id="2.40.30.10:FF:000021">
    <property type="entry name" value="NADH-cytochrome b5 reductase"/>
    <property type="match status" value="1"/>
</dbReference>
<reference evidence="14" key="1">
    <citation type="submission" date="2021-01" db="EMBL/GenBank/DDBJ databases">
        <authorList>
            <person name="Corre E."/>
            <person name="Pelletier E."/>
            <person name="Niang G."/>
            <person name="Scheremetjew M."/>
            <person name="Finn R."/>
            <person name="Kale V."/>
            <person name="Holt S."/>
            <person name="Cochrane G."/>
            <person name="Meng A."/>
            <person name="Brown T."/>
            <person name="Cohen L."/>
        </authorList>
    </citation>
    <scope>NUCLEOTIDE SEQUENCE</scope>
    <source>
        <strain evidence="14">CCMP644</strain>
    </source>
</reference>
<dbReference type="PANTHER" id="PTHR19370:SF185">
    <property type="entry name" value="NADH-CYTOCHROME B5 REDUCTASE"/>
    <property type="match status" value="1"/>
</dbReference>
<dbReference type="InterPro" id="IPR017938">
    <property type="entry name" value="Riboflavin_synthase-like_b-brl"/>
</dbReference>
<evidence type="ECO:0000256" key="6">
    <source>
        <dbReference type="ARBA" id="ARBA00022827"/>
    </source>
</evidence>
<feature type="binding site" evidence="11">
    <location>
        <position position="78"/>
    </location>
    <ligand>
        <name>FAD</name>
        <dbReference type="ChEBI" id="CHEBI:57692"/>
    </ligand>
</feature>
<feature type="binding site" evidence="11">
    <location>
        <position position="62"/>
    </location>
    <ligand>
        <name>FAD</name>
        <dbReference type="ChEBI" id="CHEBI:57692"/>
    </ligand>
</feature>
<feature type="binding site" evidence="11">
    <location>
        <position position="47"/>
    </location>
    <ligand>
        <name>FAD</name>
        <dbReference type="ChEBI" id="CHEBI:57692"/>
    </ligand>
</feature>
<dbReference type="PANTHER" id="PTHR19370">
    <property type="entry name" value="NADH-CYTOCHROME B5 REDUCTASE"/>
    <property type="match status" value="1"/>
</dbReference>
<gene>
    <name evidence="14" type="ORF">HAND00432_LOCUS8470</name>
</gene>
<evidence type="ECO:0000256" key="9">
    <source>
        <dbReference type="ARBA" id="ARBA00023027"/>
    </source>
</evidence>
<dbReference type="PRINTS" id="PR00406">
    <property type="entry name" value="CYTB5RDTASE"/>
</dbReference>
<evidence type="ECO:0000256" key="4">
    <source>
        <dbReference type="ARBA" id="ARBA00022692"/>
    </source>
</evidence>
<dbReference type="GO" id="GO:0090524">
    <property type="term" value="F:cytochrome-b5 reductase activity, acting on NADH"/>
    <property type="evidence" value="ECO:0007669"/>
    <property type="project" value="UniProtKB-EC"/>
</dbReference>
<dbReference type="SUPFAM" id="SSF63380">
    <property type="entry name" value="Riboflavin synthase domain-like"/>
    <property type="match status" value="1"/>
</dbReference>
<feature type="binding site" evidence="11">
    <location>
        <position position="64"/>
    </location>
    <ligand>
        <name>FAD</name>
        <dbReference type="ChEBI" id="CHEBI:57692"/>
    </ligand>
</feature>
<comment type="subcellular location">
    <subcellularLocation>
        <location evidence="2">Mitochondrion outer membrane</location>
    </subcellularLocation>
</comment>
<dbReference type="GO" id="GO:0005741">
    <property type="term" value="C:mitochondrial outer membrane"/>
    <property type="evidence" value="ECO:0007669"/>
    <property type="project" value="UniProtKB-SubCell"/>
</dbReference>
<dbReference type="Pfam" id="PF00970">
    <property type="entry name" value="FAD_binding_6"/>
    <property type="match status" value="1"/>
</dbReference>
<keyword evidence="7" id="KW-1133">Transmembrane helix</keyword>
<organism evidence="14">
    <name type="scientific">Hemiselmis andersenii</name>
    <name type="common">Cryptophyte alga</name>
    <dbReference type="NCBI Taxonomy" id="464988"/>
    <lineage>
        <taxon>Eukaryota</taxon>
        <taxon>Cryptophyceae</taxon>
        <taxon>Cryptomonadales</taxon>
        <taxon>Hemiselmidaceae</taxon>
        <taxon>Hemiselmis</taxon>
    </lineage>
</organism>
<dbReference type="InterPro" id="IPR001834">
    <property type="entry name" value="CBR-like"/>
</dbReference>
<evidence type="ECO:0000256" key="5">
    <source>
        <dbReference type="ARBA" id="ARBA00022787"/>
    </source>
</evidence>
<feature type="binding site" evidence="11">
    <location>
        <position position="45"/>
    </location>
    <ligand>
        <name>FAD</name>
        <dbReference type="ChEBI" id="CHEBI:57692"/>
    </ligand>
</feature>